<proteinExistence type="predicted"/>
<organism evidence="2">
    <name type="scientific">bioreactor metagenome</name>
    <dbReference type="NCBI Taxonomy" id="1076179"/>
    <lineage>
        <taxon>unclassified sequences</taxon>
        <taxon>metagenomes</taxon>
        <taxon>ecological metagenomes</taxon>
    </lineage>
</organism>
<dbReference type="Pfam" id="PF17844">
    <property type="entry name" value="SCP_3"/>
    <property type="match status" value="1"/>
</dbReference>
<accession>A0A644YJV2</accession>
<dbReference type="InterPro" id="IPR041629">
    <property type="entry name" value="SCP_3"/>
</dbReference>
<comment type="caution">
    <text evidence="2">The sequence shown here is derived from an EMBL/GenBank/DDBJ whole genome shotgun (WGS) entry which is preliminary data.</text>
</comment>
<protein>
    <recommendedName>
        <fullName evidence="1">Bacterial SCP orthologue domain-containing protein</fullName>
    </recommendedName>
</protein>
<gene>
    <name evidence="2" type="ORF">SDC9_75460</name>
</gene>
<reference evidence="2" key="1">
    <citation type="submission" date="2019-08" db="EMBL/GenBank/DDBJ databases">
        <authorList>
            <person name="Kucharzyk K."/>
            <person name="Murdoch R.W."/>
            <person name="Higgins S."/>
            <person name="Loffler F."/>
        </authorList>
    </citation>
    <scope>NUCLEOTIDE SEQUENCE</scope>
</reference>
<feature type="domain" description="Bacterial SCP orthologue" evidence="1">
    <location>
        <begin position="146"/>
        <end position="242"/>
    </location>
</feature>
<dbReference type="AlphaFoldDB" id="A0A644YJV2"/>
<sequence length="246" mass="26604">MVERAHRSMARIYAALLSQLDALVAPPGQLSRYGLGRLMHLVNDTLVTLDSPAVSTPMSLSDHLLERSRAADDVAEKVSGIMGDETAATLARQLEPLTCELSDALSRLPLPDTVASRFGTVRLTDYLRANVIMVVDLALEELATAERAAMTESVRALTQVLTERYPGRTIEVRIPPYAAVQVGALSAGPSHTRGTPPNVVEFAPETFWELATGRQSWQRAAASGTLTFSGVHAGETARMFPIVKIR</sequence>
<dbReference type="EMBL" id="VSSQ01005380">
    <property type="protein sequence ID" value="MPM28922.1"/>
    <property type="molecule type" value="Genomic_DNA"/>
</dbReference>
<dbReference type="Gene3D" id="3.30.1050.40">
    <property type="match status" value="1"/>
</dbReference>
<evidence type="ECO:0000313" key="2">
    <source>
        <dbReference type="EMBL" id="MPM28922.1"/>
    </source>
</evidence>
<evidence type="ECO:0000259" key="1">
    <source>
        <dbReference type="Pfam" id="PF17844"/>
    </source>
</evidence>
<name>A0A644YJV2_9ZZZZ</name>